<dbReference type="GO" id="GO:0020037">
    <property type="term" value="F:heme binding"/>
    <property type="evidence" value="ECO:0007669"/>
    <property type="project" value="InterPro"/>
</dbReference>
<dbReference type="InterPro" id="IPR002397">
    <property type="entry name" value="Cyt_P450_B"/>
</dbReference>
<evidence type="ECO:0000313" key="7">
    <source>
        <dbReference type="EMBL" id="CAB4373116.1"/>
    </source>
</evidence>
<dbReference type="InterPro" id="IPR017972">
    <property type="entry name" value="Cyt_P450_CS"/>
</dbReference>
<protein>
    <submittedName>
        <fullName evidence="7">Unannotated protein</fullName>
    </submittedName>
</protein>
<dbReference type="GO" id="GO:0016705">
    <property type="term" value="F:oxidoreductase activity, acting on paired donors, with incorporation or reduction of molecular oxygen"/>
    <property type="evidence" value="ECO:0007669"/>
    <property type="project" value="InterPro"/>
</dbReference>
<keyword evidence="5" id="KW-0408">Iron</keyword>
<dbReference type="EMBL" id="CAFBOK010000163">
    <property type="protein sequence ID" value="CAB4991432.1"/>
    <property type="molecule type" value="Genomic_DNA"/>
</dbReference>
<evidence type="ECO:0000256" key="3">
    <source>
        <dbReference type="ARBA" id="ARBA00022723"/>
    </source>
</evidence>
<dbReference type="GO" id="GO:0005506">
    <property type="term" value="F:iron ion binding"/>
    <property type="evidence" value="ECO:0007669"/>
    <property type="project" value="InterPro"/>
</dbReference>
<evidence type="ECO:0000313" key="8">
    <source>
        <dbReference type="EMBL" id="CAB4600710.1"/>
    </source>
</evidence>
<evidence type="ECO:0000256" key="4">
    <source>
        <dbReference type="ARBA" id="ARBA00023002"/>
    </source>
</evidence>
<evidence type="ECO:0000256" key="5">
    <source>
        <dbReference type="ARBA" id="ARBA00023004"/>
    </source>
</evidence>
<accession>A0A6J6ARC9</accession>
<keyword evidence="6" id="KW-0503">Monooxygenase</keyword>
<keyword evidence="4" id="KW-0560">Oxidoreductase</keyword>
<keyword evidence="2" id="KW-0349">Heme</keyword>
<dbReference type="Gene3D" id="1.10.630.10">
    <property type="entry name" value="Cytochrome P450"/>
    <property type="match status" value="1"/>
</dbReference>
<dbReference type="PANTHER" id="PTHR46696:SF3">
    <property type="entry name" value="PULCHERRIMINIC ACID SYNTHASE"/>
    <property type="match status" value="1"/>
</dbReference>
<evidence type="ECO:0000256" key="1">
    <source>
        <dbReference type="ARBA" id="ARBA00010617"/>
    </source>
</evidence>
<dbReference type="GO" id="GO:0004497">
    <property type="term" value="F:monooxygenase activity"/>
    <property type="evidence" value="ECO:0007669"/>
    <property type="project" value="UniProtKB-KW"/>
</dbReference>
<gene>
    <name evidence="8" type="ORF">UFOPK1762_01904</name>
    <name evidence="9" type="ORF">UFOPK3927_01322</name>
    <name evidence="7" type="ORF">UFOPK4201_02171</name>
</gene>
<dbReference type="InterPro" id="IPR001128">
    <property type="entry name" value="Cyt_P450"/>
</dbReference>
<dbReference type="PRINTS" id="PR00359">
    <property type="entry name" value="BP450"/>
</dbReference>
<evidence type="ECO:0000313" key="9">
    <source>
        <dbReference type="EMBL" id="CAB4991432.1"/>
    </source>
</evidence>
<dbReference type="FunFam" id="1.10.630.10:FF:000018">
    <property type="entry name" value="Cytochrome P450 monooxygenase"/>
    <property type="match status" value="1"/>
</dbReference>
<dbReference type="EMBL" id="CAEUNJ010000169">
    <property type="protein sequence ID" value="CAB4373116.1"/>
    <property type="molecule type" value="Genomic_DNA"/>
</dbReference>
<evidence type="ECO:0000256" key="2">
    <source>
        <dbReference type="ARBA" id="ARBA00022617"/>
    </source>
</evidence>
<sequence>MSSDEMLAKKDEFFGHNVVRDPYPKLADLAAQCPVHNGTYSSFFDMAGAEDLLFPDADQISVLSFNGAEAGFKDQEHFSSCWYEASLGKMIGRTIIEMDPPEHGRHRQLIQGALTKREMQRWEEEFVRSIVDRTIDVFIESGRADLVDDFALHYPLKVIAAACGLPQEDVSSFYRWAAILTNVSISAEEREEASAEFGEYLAAAVTDRRANPRSDLVTHLVQAEFRDSAGRQALNDDEVIAFLRLLLPAAAQTTYRTLCNLLFGLLSHPEQLQALRDDHSLIEQAIEEGLRWQPPLMSFGRTTVADAEIEGVAVPAGTLVNLVVGIANRDPQRWENPDVFDIYREPQGHLAFGSGAHVCLGIHFARMELRVAMEQVLTRLADLQFEPGIEPVHIGGLGQRSPGHLPVTFTPATPIGTAP</sequence>
<dbReference type="AlphaFoldDB" id="A0A6J6ARC9"/>
<reference evidence="7" key="1">
    <citation type="submission" date="2020-05" db="EMBL/GenBank/DDBJ databases">
        <authorList>
            <person name="Chiriac C."/>
            <person name="Salcher M."/>
            <person name="Ghai R."/>
            <person name="Kavagutti S V."/>
        </authorList>
    </citation>
    <scope>NUCLEOTIDE SEQUENCE</scope>
</reference>
<name>A0A6J6ARC9_9ZZZZ</name>
<dbReference type="InterPro" id="IPR036396">
    <property type="entry name" value="Cyt_P450_sf"/>
</dbReference>
<proteinExistence type="inferred from homology"/>
<organism evidence="7">
    <name type="scientific">freshwater metagenome</name>
    <dbReference type="NCBI Taxonomy" id="449393"/>
    <lineage>
        <taxon>unclassified sequences</taxon>
        <taxon>metagenomes</taxon>
        <taxon>ecological metagenomes</taxon>
    </lineage>
</organism>
<dbReference type="Pfam" id="PF00067">
    <property type="entry name" value="p450"/>
    <property type="match status" value="1"/>
</dbReference>
<dbReference type="PANTHER" id="PTHR46696">
    <property type="entry name" value="P450, PUTATIVE (EUROFUNG)-RELATED"/>
    <property type="match status" value="1"/>
</dbReference>
<dbReference type="SUPFAM" id="SSF48264">
    <property type="entry name" value="Cytochrome P450"/>
    <property type="match status" value="1"/>
</dbReference>
<keyword evidence="3" id="KW-0479">Metal-binding</keyword>
<dbReference type="PROSITE" id="PS00086">
    <property type="entry name" value="CYTOCHROME_P450"/>
    <property type="match status" value="1"/>
</dbReference>
<dbReference type="EMBL" id="CAEZTY010000124">
    <property type="protein sequence ID" value="CAB4600710.1"/>
    <property type="molecule type" value="Genomic_DNA"/>
</dbReference>
<evidence type="ECO:0000256" key="6">
    <source>
        <dbReference type="ARBA" id="ARBA00023033"/>
    </source>
</evidence>
<comment type="similarity">
    <text evidence="1">Belongs to the cytochrome P450 family.</text>
</comment>